<reference evidence="4 5" key="1">
    <citation type="submission" date="2017-03" db="EMBL/GenBank/DDBJ databases">
        <title>Genome Survey of Euroglyphus maynei.</title>
        <authorList>
            <person name="Arlian L.G."/>
            <person name="Morgan M.S."/>
            <person name="Rider S.D."/>
        </authorList>
    </citation>
    <scope>NUCLEOTIDE SEQUENCE [LARGE SCALE GENOMIC DNA]</scope>
    <source>
        <strain evidence="4">Arlian Lab</strain>
        <tissue evidence="4">Whole body</tissue>
    </source>
</reference>
<dbReference type="SMART" id="SM01218">
    <property type="entry name" value="FoP_duplication"/>
    <property type="match status" value="1"/>
</dbReference>
<dbReference type="AlphaFoldDB" id="A0A1Y3AXP6"/>
<accession>A0A1Y3AXP6</accession>
<name>A0A1Y3AXP6_EURMA</name>
<feature type="domain" description="Chromatin target of PRMT1 protein C-terminal" evidence="3">
    <location>
        <begin position="20"/>
        <end position="88"/>
    </location>
</feature>
<dbReference type="Pfam" id="PF13865">
    <property type="entry name" value="FoP_duplication"/>
    <property type="match status" value="1"/>
</dbReference>
<proteinExistence type="predicted"/>
<feature type="non-terminal residue" evidence="4">
    <location>
        <position position="88"/>
    </location>
</feature>
<gene>
    <name evidence="4" type="ORF">BLA29_011121</name>
</gene>
<dbReference type="GO" id="GO:0003723">
    <property type="term" value="F:RNA binding"/>
    <property type="evidence" value="ECO:0007669"/>
    <property type="project" value="UniProtKB-KW"/>
</dbReference>
<evidence type="ECO:0000259" key="3">
    <source>
        <dbReference type="SMART" id="SM01218"/>
    </source>
</evidence>
<protein>
    <recommendedName>
        <fullName evidence="3">Chromatin target of PRMT1 protein C-terminal domain-containing protein</fullName>
    </recommendedName>
</protein>
<feature type="region of interest" description="Disordered" evidence="2">
    <location>
        <begin position="19"/>
        <end position="88"/>
    </location>
</feature>
<dbReference type="OrthoDB" id="1049195at2759"/>
<comment type="caution">
    <text evidence="4">The sequence shown here is derived from an EMBL/GenBank/DDBJ whole genome shotgun (WGS) entry which is preliminary data.</text>
</comment>
<evidence type="ECO:0000313" key="4">
    <source>
        <dbReference type="EMBL" id="OTF71935.1"/>
    </source>
</evidence>
<organism evidence="4 5">
    <name type="scientific">Euroglyphus maynei</name>
    <name type="common">Mayne's house dust mite</name>
    <dbReference type="NCBI Taxonomy" id="6958"/>
    <lineage>
        <taxon>Eukaryota</taxon>
        <taxon>Metazoa</taxon>
        <taxon>Ecdysozoa</taxon>
        <taxon>Arthropoda</taxon>
        <taxon>Chelicerata</taxon>
        <taxon>Arachnida</taxon>
        <taxon>Acari</taxon>
        <taxon>Acariformes</taxon>
        <taxon>Sarcoptiformes</taxon>
        <taxon>Astigmata</taxon>
        <taxon>Psoroptidia</taxon>
        <taxon>Analgoidea</taxon>
        <taxon>Pyroglyphidae</taxon>
        <taxon>Pyroglyphinae</taxon>
        <taxon>Euroglyphus</taxon>
    </lineage>
</organism>
<feature type="compositionally biased region" description="Gly residues" evidence="2">
    <location>
        <begin position="31"/>
        <end position="44"/>
    </location>
</feature>
<keyword evidence="5" id="KW-1185">Reference proteome</keyword>
<evidence type="ECO:0000313" key="5">
    <source>
        <dbReference type="Proteomes" id="UP000194236"/>
    </source>
</evidence>
<keyword evidence="1" id="KW-0694">RNA-binding</keyword>
<evidence type="ECO:0000256" key="1">
    <source>
        <dbReference type="ARBA" id="ARBA00022884"/>
    </source>
</evidence>
<sequence>MQIQPVVTTTAKSNIASRIGNPDIFKKNNATGGGNKPRGIGRGGPVRTAGRRGRGGRIGQRAGTQRGQRTKVPTAAELDADLDAYSNK</sequence>
<evidence type="ECO:0000256" key="2">
    <source>
        <dbReference type="SAM" id="MobiDB-lite"/>
    </source>
</evidence>
<dbReference type="Proteomes" id="UP000194236">
    <property type="component" value="Unassembled WGS sequence"/>
</dbReference>
<dbReference type="InterPro" id="IPR025715">
    <property type="entry name" value="FoP_C"/>
</dbReference>
<dbReference type="EMBL" id="MUJZ01058598">
    <property type="protein sequence ID" value="OTF71935.1"/>
    <property type="molecule type" value="Genomic_DNA"/>
</dbReference>